<evidence type="ECO:0000256" key="10">
    <source>
        <dbReference type="ARBA" id="ARBA00038148"/>
    </source>
</evidence>
<evidence type="ECO:0000256" key="3">
    <source>
        <dbReference type="ARBA" id="ARBA00022692"/>
    </source>
</evidence>
<feature type="transmembrane region" description="Helical" evidence="11">
    <location>
        <begin position="906"/>
        <end position="926"/>
    </location>
</feature>
<dbReference type="Pfam" id="PF00689">
    <property type="entry name" value="Cation_ATPase_C"/>
    <property type="match status" value="2"/>
</dbReference>
<proteinExistence type="inferred from homology"/>
<dbReference type="Gene3D" id="3.40.1110.10">
    <property type="entry name" value="Calcium-transporting ATPase, cytoplasmic domain N"/>
    <property type="match status" value="1"/>
</dbReference>
<evidence type="ECO:0000256" key="4">
    <source>
        <dbReference type="ARBA" id="ARBA00022741"/>
    </source>
</evidence>
<dbReference type="GO" id="GO:0030007">
    <property type="term" value="P:intracellular potassium ion homeostasis"/>
    <property type="evidence" value="ECO:0007669"/>
    <property type="project" value="TreeGrafter"/>
</dbReference>
<dbReference type="PRINTS" id="PR00121">
    <property type="entry name" value="NAKATPASE"/>
</dbReference>
<evidence type="ECO:0000256" key="8">
    <source>
        <dbReference type="ARBA" id="ARBA00023065"/>
    </source>
</evidence>
<dbReference type="SUPFAM" id="SSF81665">
    <property type="entry name" value="Calcium ATPase, transmembrane domain M"/>
    <property type="match status" value="2"/>
</dbReference>
<evidence type="ECO:0000313" key="13">
    <source>
        <dbReference type="EMBL" id="GMH81966.1"/>
    </source>
</evidence>
<keyword evidence="8" id="KW-0406">Ion transport</keyword>
<dbReference type="PANTHER" id="PTHR43294">
    <property type="entry name" value="SODIUM/POTASSIUM-TRANSPORTING ATPASE SUBUNIT ALPHA"/>
    <property type="match status" value="1"/>
</dbReference>
<dbReference type="PANTHER" id="PTHR43294:SF21">
    <property type="entry name" value="CATION TRANSPORTING ATPASE"/>
    <property type="match status" value="1"/>
</dbReference>
<feature type="domain" description="Cation-transporting P-type ATPase N-terminal" evidence="12">
    <location>
        <begin position="22"/>
        <end position="96"/>
    </location>
</feature>
<keyword evidence="5" id="KW-0067">ATP-binding</keyword>
<dbReference type="InterPro" id="IPR023214">
    <property type="entry name" value="HAD_sf"/>
</dbReference>
<dbReference type="Gene3D" id="1.20.1110.10">
    <property type="entry name" value="Calcium-transporting ATPase, transmembrane domain"/>
    <property type="match status" value="2"/>
</dbReference>
<dbReference type="OrthoDB" id="116380at2759"/>
<dbReference type="SUPFAM" id="SSF56784">
    <property type="entry name" value="HAD-like"/>
    <property type="match status" value="1"/>
</dbReference>
<dbReference type="InterPro" id="IPR036412">
    <property type="entry name" value="HAD-like_sf"/>
</dbReference>
<protein>
    <recommendedName>
        <fullName evidence="12">Cation-transporting P-type ATPase N-terminal domain-containing protein</fullName>
    </recommendedName>
</protein>
<evidence type="ECO:0000259" key="12">
    <source>
        <dbReference type="SMART" id="SM00831"/>
    </source>
</evidence>
<keyword evidence="14" id="KW-1185">Reference proteome</keyword>
<keyword evidence="6" id="KW-1278">Translocase</keyword>
<feature type="transmembrane region" description="Helical" evidence="11">
    <location>
        <begin position="79"/>
        <end position="97"/>
    </location>
</feature>
<dbReference type="SFLD" id="SFLDF00027">
    <property type="entry name" value="p-type_atpase"/>
    <property type="match status" value="1"/>
</dbReference>
<keyword evidence="9 11" id="KW-0472">Membrane</keyword>
<reference evidence="14" key="1">
    <citation type="journal article" date="2023" name="Commun. Biol.">
        <title>Genome analysis of Parmales, the sister group of diatoms, reveals the evolutionary specialization of diatoms from phago-mixotrophs to photoautotrophs.</title>
        <authorList>
            <person name="Ban H."/>
            <person name="Sato S."/>
            <person name="Yoshikawa S."/>
            <person name="Yamada K."/>
            <person name="Nakamura Y."/>
            <person name="Ichinomiya M."/>
            <person name="Sato N."/>
            <person name="Blanc-Mathieu R."/>
            <person name="Endo H."/>
            <person name="Kuwata A."/>
            <person name="Ogata H."/>
        </authorList>
    </citation>
    <scope>NUCLEOTIDE SEQUENCE [LARGE SCALE GENOMIC DNA]</scope>
    <source>
        <strain evidence="14">NIES 3701</strain>
    </source>
</reference>
<dbReference type="Proteomes" id="UP001165085">
    <property type="component" value="Unassembled WGS sequence"/>
</dbReference>
<dbReference type="Pfam" id="PF00690">
    <property type="entry name" value="Cation_ATPase_N"/>
    <property type="match status" value="1"/>
</dbReference>
<evidence type="ECO:0000256" key="1">
    <source>
        <dbReference type="ARBA" id="ARBA00004651"/>
    </source>
</evidence>
<feature type="transmembrane region" description="Helical" evidence="11">
    <location>
        <begin position="296"/>
        <end position="321"/>
    </location>
</feature>
<accession>A0A9W7B011</accession>
<dbReference type="EMBL" id="BRXY01000263">
    <property type="protein sequence ID" value="GMH81966.1"/>
    <property type="molecule type" value="Genomic_DNA"/>
</dbReference>
<dbReference type="InterPro" id="IPR059000">
    <property type="entry name" value="ATPase_P-type_domA"/>
</dbReference>
<evidence type="ECO:0000256" key="11">
    <source>
        <dbReference type="SAM" id="Phobius"/>
    </source>
</evidence>
<dbReference type="Gene3D" id="3.40.50.1000">
    <property type="entry name" value="HAD superfamily/HAD-like"/>
    <property type="match status" value="1"/>
</dbReference>
<dbReference type="SUPFAM" id="SSF81653">
    <property type="entry name" value="Calcium ATPase, transduction domain A"/>
    <property type="match status" value="1"/>
</dbReference>
<gene>
    <name evidence="13" type="ORF">TrST_g5852</name>
</gene>
<comment type="subcellular location">
    <subcellularLocation>
        <location evidence="1">Cell membrane</location>
        <topology evidence="1">Multi-pass membrane protein</topology>
    </subcellularLocation>
</comment>
<dbReference type="InterPro" id="IPR023298">
    <property type="entry name" value="ATPase_P-typ_TM_dom_sf"/>
</dbReference>
<dbReference type="SFLD" id="SFLDS00003">
    <property type="entry name" value="Haloacid_Dehalogenase"/>
    <property type="match status" value="1"/>
</dbReference>
<dbReference type="GO" id="GO:1990573">
    <property type="term" value="P:potassium ion import across plasma membrane"/>
    <property type="evidence" value="ECO:0007669"/>
    <property type="project" value="TreeGrafter"/>
</dbReference>
<dbReference type="GO" id="GO:0016887">
    <property type="term" value="F:ATP hydrolysis activity"/>
    <property type="evidence" value="ECO:0007669"/>
    <property type="project" value="InterPro"/>
</dbReference>
<dbReference type="NCBIfam" id="TIGR01494">
    <property type="entry name" value="ATPase_P-type"/>
    <property type="match status" value="2"/>
</dbReference>
<evidence type="ECO:0000256" key="9">
    <source>
        <dbReference type="ARBA" id="ARBA00023136"/>
    </source>
</evidence>
<evidence type="ECO:0000256" key="7">
    <source>
        <dbReference type="ARBA" id="ARBA00022989"/>
    </source>
</evidence>
<dbReference type="InterPro" id="IPR044492">
    <property type="entry name" value="P_typ_ATPase_HD_dom"/>
</dbReference>
<feature type="transmembrane region" description="Helical" evidence="11">
    <location>
        <begin position="103"/>
        <end position="123"/>
    </location>
</feature>
<name>A0A9W7B011_9STRA</name>
<dbReference type="PROSITE" id="PS00154">
    <property type="entry name" value="ATPASE_E1_E2"/>
    <property type="match status" value="1"/>
</dbReference>
<dbReference type="Pfam" id="PF00122">
    <property type="entry name" value="E1-E2_ATPase"/>
    <property type="match status" value="1"/>
</dbReference>
<dbReference type="GO" id="GO:1902600">
    <property type="term" value="P:proton transmembrane transport"/>
    <property type="evidence" value="ECO:0007669"/>
    <property type="project" value="TreeGrafter"/>
</dbReference>
<dbReference type="InterPro" id="IPR023299">
    <property type="entry name" value="ATPase_P-typ_cyto_dom_N"/>
</dbReference>
<dbReference type="FunFam" id="1.20.1110.10:FF:000095">
    <property type="entry name" value="Sodium/potassium-transporting ATPase subunit alpha-1"/>
    <property type="match status" value="1"/>
</dbReference>
<dbReference type="InterPro" id="IPR008250">
    <property type="entry name" value="ATPase_P-typ_transduc_dom_A_sf"/>
</dbReference>
<comment type="caution">
    <text evidence="13">The sequence shown here is derived from an EMBL/GenBank/DDBJ whole genome shotgun (WGS) entry which is preliminary data.</text>
</comment>
<dbReference type="Gene3D" id="2.70.150.10">
    <property type="entry name" value="Calcium-transporting ATPase, cytoplasmic transduction domain A"/>
    <property type="match status" value="1"/>
</dbReference>
<evidence type="ECO:0000256" key="6">
    <source>
        <dbReference type="ARBA" id="ARBA00022967"/>
    </source>
</evidence>
<evidence type="ECO:0000256" key="5">
    <source>
        <dbReference type="ARBA" id="ARBA00022840"/>
    </source>
</evidence>
<dbReference type="InterPro" id="IPR006068">
    <property type="entry name" value="ATPase_P-typ_cation-transptr_C"/>
</dbReference>
<sequence>MSAAEKSKAEKEKDLKRNVVMTEHKEDLGEMEKRLGTNYESGLTSQQVLDLQAKWGANMLTPPPETHICIKFIIELTDFFSLLLWIGGILCFIGYGLEKAADNLYLGIVLFFVVLATGIFSFVQNQKSDNLMKSFANMLPPKVLVCRDGKTSFEDAVKLVPGDVVEVNAGDLIPADLRILECSDNLTVDNASLTGEAEAQKRKKECTHDDPLETQNLCFFGTQVPEGSCKGVVIATGDHTVMGRIAALAMQTSNEQTPINKEIENFIHIISGIAIFLGVSFLIINAVKGVKWITNLVFMIGIIVANVPEGLITTVTVCLTLTANRMHSKMVLVKNLEGVETLGSTSCICSDKTGTLTQNIMTVAQIVYGGADGFSIEDCESSFSKSGSSYDPENPSFKALAKCATLCNVAVFDDKSKFETDADNEFILKNGQKVPIDFYNMREQGDGSVIREVAWKPVGNASEAAMIKMIHPLSNVEEARSIAPPEAVIPFNSKNKYQVHVHVNEDFNAAGVTAATSPEEIISGNKGGRMVYMKGAPERILARCDKMLVNGKNVKMTEADIKKIDDLNMKLAENGLRVLAFCQATLDAKKFPPGYKYTADPDGYCSPNFPIGDFNQKYENVKEKKHPNSDEGMVYIGMMALIDPPRPAVPPAVSKCKTAGIKVIMVTGDHPVTAQAIAYKVGILWSKTVGDMEKENDRDGLSPGDEGWQDPETAQAIVVPGHKISVDMAEEKWDSILAHPQIVFARTSPQQKLVIVENCQRLGHIVAVTGDGVNDSPALKKADIGVAMGIMGSEVSKNAADMILLDDNFASIVAGVEEGRLIFDNLKKSICYTLTSNIPEISPFISQVLFNIPLPLSTILILGIDLGTDMVPAISMAYETAEADIMKRPPRNAKVDRLVTKKLIHLAYLQIGIMQAMSGFYVYMVVLNDYGFPPHVLQGLGGNEYWGKQPVYCRFKGGQYVNILGQEMADSNGDPTPATVGDANTAVTGDSPAGVNDGVLISGPSFLYPFWDRGDGGYVIDCEFPVINFNGKSGSIADKLDASSLVSTSGQATISYESIAALEARYYFEYVPWRGRMSPFWDADWLLYDIDDSDFPGGQFDSTDANYFSFAPPGMWSICLADSDLTEFSTSRQNAAGEARDQLNAFDPNTVGCDSGTSMDGGDDVKMFEEATYCSGDGRASGTVCNTLDDNWHMPKWCGSCGYSNIATCGTSESTINGQGHDSTHTKGCVNIASRMIQKEAQHHAQGAYFISIIVVQWADLLICKTRWLSIRTQGIGNSVMNFGLFFETLLGAWLCYQPGIQMGLGTREIRFTHWLPGIPWSTLIFTYDEVRKYLMRTTSPESVDKASGQVIRLKGWIEKNTYY</sequence>
<dbReference type="SFLD" id="SFLDG00002">
    <property type="entry name" value="C1.7:_P-type_atpase_like"/>
    <property type="match status" value="1"/>
</dbReference>
<feature type="transmembrane region" description="Helical" evidence="11">
    <location>
        <begin position="266"/>
        <end position="284"/>
    </location>
</feature>
<dbReference type="GO" id="GO:0036376">
    <property type="term" value="P:sodium ion export across plasma membrane"/>
    <property type="evidence" value="ECO:0007669"/>
    <property type="project" value="TreeGrafter"/>
</dbReference>
<dbReference type="SUPFAM" id="SSF81660">
    <property type="entry name" value="Metal cation-transporting ATPase, ATP-binding domain N"/>
    <property type="match status" value="1"/>
</dbReference>
<keyword evidence="7 11" id="KW-1133">Transmembrane helix</keyword>
<dbReference type="InterPro" id="IPR018303">
    <property type="entry name" value="ATPase_P-typ_P_site"/>
</dbReference>
<dbReference type="Pfam" id="PF13246">
    <property type="entry name" value="Cation_ATPase"/>
    <property type="match status" value="1"/>
</dbReference>
<keyword evidence="4" id="KW-0547">Nucleotide-binding</keyword>
<keyword evidence="2" id="KW-1003">Cell membrane</keyword>
<dbReference type="GO" id="GO:0005886">
    <property type="term" value="C:plasma membrane"/>
    <property type="evidence" value="ECO:0007669"/>
    <property type="project" value="UniProtKB-SubCell"/>
</dbReference>
<dbReference type="GO" id="GO:0005391">
    <property type="term" value="F:P-type sodium:potassium-exchanging transporter activity"/>
    <property type="evidence" value="ECO:0007669"/>
    <property type="project" value="TreeGrafter"/>
</dbReference>
<organism evidence="13 14">
    <name type="scientific">Triparma strigata</name>
    <dbReference type="NCBI Taxonomy" id="1606541"/>
    <lineage>
        <taxon>Eukaryota</taxon>
        <taxon>Sar</taxon>
        <taxon>Stramenopiles</taxon>
        <taxon>Ochrophyta</taxon>
        <taxon>Bolidophyceae</taxon>
        <taxon>Parmales</taxon>
        <taxon>Triparmaceae</taxon>
        <taxon>Triparma</taxon>
    </lineage>
</organism>
<dbReference type="PRINTS" id="PR00119">
    <property type="entry name" value="CATATPASE"/>
</dbReference>
<dbReference type="InterPro" id="IPR001757">
    <property type="entry name" value="P_typ_ATPase"/>
</dbReference>
<dbReference type="SMART" id="SM00831">
    <property type="entry name" value="Cation_ATPase_N"/>
    <property type="match status" value="1"/>
</dbReference>
<dbReference type="InterPro" id="IPR050510">
    <property type="entry name" value="Cation_transp_ATPase_P-type"/>
</dbReference>
<comment type="similarity">
    <text evidence="10">Belongs to the cation transport ATPase (P-type) (TC 3.A.3) family.</text>
</comment>
<evidence type="ECO:0000313" key="14">
    <source>
        <dbReference type="Proteomes" id="UP001165085"/>
    </source>
</evidence>
<keyword evidence="8" id="KW-0813">Transport</keyword>
<dbReference type="InterPro" id="IPR004014">
    <property type="entry name" value="ATPase_P-typ_cation-transptr_N"/>
</dbReference>
<dbReference type="GO" id="GO:0005524">
    <property type="term" value="F:ATP binding"/>
    <property type="evidence" value="ECO:0007669"/>
    <property type="project" value="UniProtKB-KW"/>
</dbReference>
<dbReference type="GO" id="GO:0006883">
    <property type="term" value="P:intracellular sodium ion homeostasis"/>
    <property type="evidence" value="ECO:0007669"/>
    <property type="project" value="TreeGrafter"/>
</dbReference>
<evidence type="ECO:0000256" key="2">
    <source>
        <dbReference type="ARBA" id="ARBA00022475"/>
    </source>
</evidence>
<dbReference type="FunFam" id="3.40.50.1000:FF:000083">
    <property type="entry name" value="Sodium/potassium-transporting ATPase subunit alpha"/>
    <property type="match status" value="1"/>
</dbReference>
<keyword evidence="3 11" id="KW-0812">Transmembrane</keyword>